<sequence length="68" mass="7662">MSPVHIRKLGIPRDHPEDREGWSTTRRPGGRHLGHRGGWKDIEGNDTHSSIQIPIKQTPQTRGLEGYG</sequence>
<dbReference type="AlphaFoldDB" id="A0A9Q3D4V2"/>
<feature type="compositionally biased region" description="Basic residues" evidence="1">
    <location>
        <begin position="28"/>
        <end position="37"/>
    </location>
</feature>
<reference evidence="2" key="1">
    <citation type="submission" date="2021-03" db="EMBL/GenBank/DDBJ databases">
        <title>Draft genome sequence of rust myrtle Austropuccinia psidii MF-1, a brazilian biotype.</title>
        <authorList>
            <person name="Quecine M.C."/>
            <person name="Pachon D.M.R."/>
            <person name="Bonatelli M.L."/>
            <person name="Correr F.H."/>
            <person name="Franceschini L.M."/>
            <person name="Leite T.F."/>
            <person name="Margarido G.R.A."/>
            <person name="Almeida C.A."/>
            <person name="Ferrarezi J.A."/>
            <person name="Labate C.A."/>
        </authorList>
    </citation>
    <scope>NUCLEOTIDE SEQUENCE</scope>
    <source>
        <strain evidence="2">MF-1</strain>
    </source>
</reference>
<evidence type="ECO:0000313" key="2">
    <source>
        <dbReference type="EMBL" id="MBW0495408.1"/>
    </source>
</evidence>
<protein>
    <submittedName>
        <fullName evidence="2">Uncharacterized protein</fullName>
    </submittedName>
</protein>
<keyword evidence="3" id="KW-1185">Reference proteome</keyword>
<name>A0A9Q3D4V2_9BASI</name>
<feature type="compositionally biased region" description="Polar residues" evidence="1">
    <location>
        <begin position="47"/>
        <end position="61"/>
    </location>
</feature>
<gene>
    <name evidence="2" type="ORF">O181_035123</name>
</gene>
<proteinExistence type="predicted"/>
<feature type="compositionally biased region" description="Basic residues" evidence="1">
    <location>
        <begin position="1"/>
        <end position="10"/>
    </location>
</feature>
<organism evidence="2 3">
    <name type="scientific">Austropuccinia psidii MF-1</name>
    <dbReference type="NCBI Taxonomy" id="1389203"/>
    <lineage>
        <taxon>Eukaryota</taxon>
        <taxon>Fungi</taxon>
        <taxon>Dikarya</taxon>
        <taxon>Basidiomycota</taxon>
        <taxon>Pucciniomycotina</taxon>
        <taxon>Pucciniomycetes</taxon>
        <taxon>Pucciniales</taxon>
        <taxon>Sphaerophragmiaceae</taxon>
        <taxon>Austropuccinia</taxon>
    </lineage>
</organism>
<comment type="caution">
    <text evidence="2">The sequence shown here is derived from an EMBL/GenBank/DDBJ whole genome shotgun (WGS) entry which is preliminary data.</text>
</comment>
<evidence type="ECO:0000256" key="1">
    <source>
        <dbReference type="SAM" id="MobiDB-lite"/>
    </source>
</evidence>
<dbReference type="EMBL" id="AVOT02013083">
    <property type="protein sequence ID" value="MBW0495408.1"/>
    <property type="molecule type" value="Genomic_DNA"/>
</dbReference>
<evidence type="ECO:0000313" key="3">
    <source>
        <dbReference type="Proteomes" id="UP000765509"/>
    </source>
</evidence>
<feature type="compositionally biased region" description="Basic and acidic residues" evidence="1">
    <location>
        <begin position="11"/>
        <end position="21"/>
    </location>
</feature>
<accession>A0A9Q3D4V2</accession>
<dbReference type="Proteomes" id="UP000765509">
    <property type="component" value="Unassembled WGS sequence"/>
</dbReference>
<feature type="region of interest" description="Disordered" evidence="1">
    <location>
        <begin position="1"/>
        <end position="68"/>
    </location>
</feature>